<dbReference type="InterPro" id="IPR036869">
    <property type="entry name" value="J_dom_sf"/>
</dbReference>
<dbReference type="GO" id="GO:0003677">
    <property type="term" value="F:DNA binding"/>
    <property type="evidence" value="ECO:0007669"/>
    <property type="project" value="UniProtKB-KW"/>
</dbReference>
<evidence type="ECO:0000256" key="1">
    <source>
        <dbReference type="ARBA" id="ARBA00022723"/>
    </source>
</evidence>
<dbReference type="RefSeq" id="WP_105483529.1">
    <property type="nucleotide sequence ID" value="NZ_NIGF01000007.1"/>
</dbReference>
<dbReference type="PRINTS" id="PR00625">
    <property type="entry name" value="JDOMAIN"/>
</dbReference>
<gene>
    <name evidence="8" type="ORF">B1R32_10783</name>
</gene>
<dbReference type="InterPro" id="IPR008971">
    <property type="entry name" value="HSP40/DnaJ_pept-bd"/>
</dbReference>
<dbReference type="GO" id="GO:0008270">
    <property type="term" value="F:zinc ion binding"/>
    <property type="evidence" value="ECO:0007669"/>
    <property type="project" value="UniProtKB-KW"/>
</dbReference>
<dbReference type="SMART" id="SM00271">
    <property type="entry name" value="DnaJ"/>
    <property type="match status" value="1"/>
</dbReference>
<accession>A0A2S8STF0</accession>
<dbReference type="PROSITE" id="PS00636">
    <property type="entry name" value="DNAJ_1"/>
    <property type="match status" value="1"/>
</dbReference>
<dbReference type="OrthoDB" id="9779889at2"/>
<feature type="domain" description="J" evidence="7">
    <location>
        <begin position="4"/>
        <end position="69"/>
    </location>
</feature>
<organism evidence="8 9">
    <name type="scientific">Abditibacterium utsteinense</name>
    <dbReference type="NCBI Taxonomy" id="1960156"/>
    <lineage>
        <taxon>Bacteria</taxon>
        <taxon>Pseudomonadati</taxon>
        <taxon>Abditibacteriota</taxon>
        <taxon>Abditibacteriia</taxon>
        <taxon>Abditibacteriales</taxon>
        <taxon>Abditibacteriaceae</taxon>
        <taxon>Abditibacterium</taxon>
    </lineage>
</organism>
<dbReference type="InterPro" id="IPR001623">
    <property type="entry name" value="DnaJ_domain"/>
</dbReference>
<dbReference type="PANTHER" id="PTHR43096:SF52">
    <property type="entry name" value="DNAJ HOMOLOG 1, MITOCHONDRIAL-RELATED"/>
    <property type="match status" value="1"/>
</dbReference>
<evidence type="ECO:0000259" key="7">
    <source>
        <dbReference type="PROSITE" id="PS50076"/>
    </source>
</evidence>
<dbReference type="InterPro" id="IPR002939">
    <property type="entry name" value="DnaJ_C"/>
</dbReference>
<name>A0A2S8STF0_9BACT</name>
<evidence type="ECO:0000313" key="9">
    <source>
        <dbReference type="Proteomes" id="UP000237684"/>
    </source>
</evidence>
<dbReference type="FunFam" id="2.60.260.20:FF:000005">
    <property type="entry name" value="Chaperone protein dnaJ 1, mitochondrial"/>
    <property type="match status" value="1"/>
</dbReference>
<dbReference type="Gene3D" id="1.10.287.110">
    <property type="entry name" value="DnaJ domain"/>
    <property type="match status" value="1"/>
</dbReference>
<dbReference type="SUPFAM" id="SSF49493">
    <property type="entry name" value="HSP40/DnaJ peptide-binding domain"/>
    <property type="match status" value="2"/>
</dbReference>
<dbReference type="GO" id="GO:0042026">
    <property type="term" value="P:protein refolding"/>
    <property type="evidence" value="ECO:0007669"/>
    <property type="project" value="TreeGrafter"/>
</dbReference>
<reference evidence="8 9" key="1">
    <citation type="journal article" date="2018" name="Syst. Appl. Microbiol.">
        <title>Abditibacterium utsteinense sp. nov., the first cultivated member of candidate phylum FBP, isolated from ice-free Antarctic soil samples.</title>
        <authorList>
            <person name="Tahon G."/>
            <person name="Tytgat B."/>
            <person name="Lebbe L."/>
            <person name="Carlier A."/>
            <person name="Willems A."/>
        </authorList>
    </citation>
    <scope>NUCLEOTIDE SEQUENCE [LARGE SCALE GENOMIC DNA]</scope>
    <source>
        <strain evidence="8 9">LMG 29911</strain>
    </source>
</reference>
<keyword evidence="5" id="KW-0143">Chaperone</keyword>
<comment type="caution">
    <text evidence="8">The sequence shown here is derived from an EMBL/GenBank/DDBJ whole genome shotgun (WGS) entry which is preliminary data.</text>
</comment>
<keyword evidence="4" id="KW-0862">Zinc</keyword>
<dbReference type="AlphaFoldDB" id="A0A2S8STF0"/>
<evidence type="ECO:0000256" key="2">
    <source>
        <dbReference type="ARBA" id="ARBA00022737"/>
    </source>
</evidence>
<keyword evidence="9" id="KW-1185">Reference proteome</keyword>
<dbReference type="Pfam" id="PF00226">
    <property type="entry name" value="DnaJ"/>
    <property type="match status" value="1"/>
</dbReference>
<dbReference type="Proteomes" id="UP000237684">
    <property type="component" value="Unassembled WGS sequence"/>
</dbReference>
<protein>
    <submittedName>
        <fullName evidence="8">Molecular chaperone DnaJ/curved DNA-binding protein</fullName>
    </submittedName>
</protein>
<dbReference type="PANTHER" id="PTHR43096">
    <property type="entry name" value="DNAJ HOMOLOG 1, MITOCHONDRIAL-RELATED"/>
    <property type="match status" value="1"/>
</dbReference>
<keyword evidence="1" id="KW-0479">Metal-binding</keyword>
<feature type="compositionally biased region" description="Gly residues" evidence="6">
    <location>
        <begin position="93"/>
        <end position="119"/>
    </location>
</feature>
<feature type="region of interest" description="Disordered" evidence="6">
    <location>
        <begin position="75"/>
        <end position="119"/>
    </location>
</feature>
<dbReference type="PROSITE" id="PS50076">
    <property type="entry name" value="DNAJ_2"/>
    <property type="match status" value="1"/>
</dbReference>
<dbReference type="Gene3D" id="2.60.260.20">
    <property type="entry name" value="Urease metallochaperone UreE, N-terminal domain"/>
    <property type="match status" value="2"/>
</dbReference>
<keyword evidence="2" id="KW-0677">Repeat</keyword>
<dbReference type="GO" id="GO:0005737">
    <property type="term" value="C:cytoplasm"/>
    <property type="evidence" value="ECO:0007669"/>
    <property type="project" value="TreeGrafter"/>
</dbReference>
<dbReference type="EMBL" id="NIGF01000007">
    <property type="protein sequence ID" value="PQV64058.1"/>
    <property type="molecule type" value="Genomic_DNA"/>
</dbReference>
<sequence length="354" mass="37108">MAKDFYQVLGLKRDADEKAIKGAYRKLAREHHPDVNPGNAGAEAKFKQIAEAFQVLSDPEKRKLYDQFGDDYDKIPPEYAKYGPQGAGRQSQGQGGFPGQQSGGFPGQQSGGFSGGAGGVNFEELLRQAQATQGPGGARGSASGGGSGDLFGSLFGGLRGQGRRTPERGGDVEQAVSISFAESIQGTQRRFNLLIQGERGQEKRDVTVKIPALISDGATVKVSGKGASSSSGGANGDLFLKISVQPGAFWKRDGLNLKIEVTVSFAEAALGATIQVPTAGNEVGLKIPAGTQSGATFRLSGRGLHNEKTDAKGDLLVSIKVAVPKALSPREEQLIRELAALRSEDLRGALPKSL</sequence>
<feature type="compositionally biased region" description="Low complexity" evidence="6">
    <location>
        <begin position="83"/>
        <end position="92"/>
    </location>
</feature>
<evidence type="ECO:0000256" key="6">
    <source>
        <dbReference type="SAM" id="MobiDB-lite"/>
    </source>
</evidence>
<dbReference type="CDD" id="cd10747">
    <property type="entry name" value="DnaJ_C"/>
    <property type="match status" value="1"/>
</dbReference>
<evidence type="ECO:0000256" key="5">
    <source>
        <dbReference type="ARBA" id="ARBA00023186"/>
    </source>
</evidence>
<proteinExistence type="predicted"/>
<dbReference type="CDD" id="cd06257">
    <property type="entry name" value="DnaJ"/>
    <property type="match status" value="1"/>
</dbReference>
<dbReference type="SUPFAM" id="SSF46565">
    <property type="entry name" value="Chaperone J-domain"/>
    <property type="match status" value="1"/>
</dbReference>
<dbReference type="GO" id="GO:0051082">
    <property type="term" value="F:unfolded protein binding"/>
    <property type="evidence" value="ECO:0007669"/>
    <property type="project" value="InterPro"/>
</dbReference>
<dbReference type="InterPro" id="IPR018253">
    <property type="entry name" value="DnaJ_domain_CS"/>
</dbReference>
<evidence type="ECO:0000313" key="8">
    <source>
        <dbReference type="EMBL" id="PQV64058.1"/>
    </source>
</evidence>
<dbReference type="InParanoid" id="A0A2S8STF0"/>
<evidence type="ECO:0000256" key="3">
    <source>
        <dbReference type="ARBA" id="ARBA00022771"/>
    </source>
</evidence>
<keyword evidence="3" id="KW-0863">Zinc-finger</keyword>
<evidence type="ECO:0000256" key="4">
    <source>
        <dbReference type="ARBA" id="ARBA00022833"/>
    </source>
</evidence>
<dbReference type="Pfam" id="PF01556">
    <property type="entry name" value="DnaJ_C"/>
    <property type="match status" value="1"/>
</dbReference>
<keyword evidence="8" id="KW-0238">DNA-binding</keyword>